<gene>
    <name evidence="1" type="ORF">ACFFN7_06595</name>
</gene>
<accession>A0ACC6VIQ2</accession>
<dbReference type="Proteomes" id="UP001589559">
    <property type="component" value="Unassembled WGS sequence"/>
</dbReference>
<dbReference type="EMBL" id="JBHMAK010000002">
    <property type="protein sequence ID" value="MFB9811038.1"/>
    <property type="molecule type" value="Genomic_DNA"/>
</dbReference>
<proteinExistence type="predicted"/>
<organism evidence="1 2">
    <name type="scientific">Haloarcula sebkhae</name>
    <dbReference type="NCBI Taxonomy" id="932660"/>
    <lineage>
        <taxon>Archaea</taxon>
        <taxon>Methanobacteriati</taxon>
        <taxon>Methanobacteriota</taxon>
        <taxon>Stenosarchaea group</taxon>
        <taxon>Halobacteria</taxon>
        <taxon>Halobacteriales</taxon>
        <taxon>Haloarculaceae</taxon>
        <taxon>Haloarcula</taxon>
    </lineage>
</organism>
<keyword evidence="2" id="KW-1185">Reference proteome</keyword>
<reference evidence="1" key="1">
    <citation type="submission" date="2024-09" db="EMBL/GenBank/DDBJ databases">
        <authorList>
            <person name="Sun Q."/>
            <person name="Mori K."/>
        </authorList>
    </citation>
    <scope>NUCLEOTIDE SEQUENCE</scope>
    <source>
        <strain evidence="1">JCM 19018</strain>
    </source>
</reference>
<comment type="caution">
    <text evidence="1">The sequence shown here is derived from an EMBL/GenBank/DDBJ whole genome shotgun (WGS) entry which is preliminary data.</text>
</comment>
<name>A0ACC6VIQ2_9EURY</name>
<evidence type="ECO:0000313" key="1">
    <source>
        <dbReference type="EMBL" id="MFB9811038.1"/>
    </source>
</evidence>
<evidence type="ECO:0000313" key="2">
    <source>
        <dbReference type="Proteomes" id="UP001589559"/>
    </source>
</evidence>
<protein>
    <submittedName>
        <fullName evidence="1">Sulfatase</fullName>
    </submittedName>
</protein>
<sequence length="488" mass="55436">MSPTKSLNVVLVVMDTARMDEVQLRADRQTPFLSSLSDSGTVFKNATANAPWTLPSHASLFTGTTPSKHGAHAGHKHLDDSLTTLPEILQTHDYETVAVSNNTWISEEFGFGRGFETFFKTWQYVQADTDLGKIAQMENGLDMFKEAVKAVFDGNPITNISNAVYGQYFRRANDDGAARTNEWIKDWLTGRDDSRPFFLFVNYLEPHLEYRPPKAHTKQHLPEGITYGEAMEISQDAWGYIAGTVDLTDEDFEILRALYRAEISYLEEKIEALIHLLKSESEWDDTLFIVTGDHGENIGEHGLMDHQYALYDTLLHVPLYVHGGPFKDNDRTDLVQLIDIAPSILDTLDIDAPEVRNQFQGVSFHPDTEQSREYAVAEYMAPQPSMDALETKVGDLPDHVYEYDRSLKSIRTDRYKYIRGSDGSCELYDIQGDPGEQTNLAGTKLDIVERLDTMLDEWLNSFEQTERLEDVSMDDDTRSRLEDLGYLQ</sequence>